<feature type="region of interest" description="Disordered" evidence="1">
    <location>
        <begin position="1"/>
        <end position="70"/>
    </location>
</feature>
<accession>A0AAV6HTZ2</accession>
<proteinExistence type="predicted"/>
<dbReference type="EMBL" id="JACTNZ010000013">
    <property type="protein sequence ID" value="KAG5517124.1"/>
    <property type="molecule type" value="Genomic_DNA"/>
</dbReference>
<feature type="compositionally biased region" description="Basic and acidic residues" evidence="1">
    <location>
        <begin position="10"/>
        <end position="38"/>
    </location>
</feature>
<keyword evidence="3" id="KW-1185">Reference proteome</keyword>
<reference evidence="2 3" key="1">
    <citation type="submission" date="2020-08" db="EMBL/GenBank/DDBJ databases">
        <title>Plant Genome Project.</title>
        <authorList>
            <person name="Zhang R.-G."/>
        </authorList>
    </citation>
    <scope>NUCLEOTIDE SEQUENCE [LARGE SCALE GENOMIC DNA]</scope>
    <source>
        <strain evidence="2">WSP0</strain>
        <tissue evidence="2">Leaf</tissue>
    </source>
</reference>
<dbReference type="AlphaFoldDB" id="A0AAV6HTZ2"/>
<sequence>MIQEVDDDDNGHIDSDKDFVDNHNGENHMRRSPAEVHYIKQRQILSFTEDNTDDRTSGDNLRIVDDGGQG</sequence>
<evidence type="ECO:0000313" key="3">
    <source>
        <dbReference type="Proteomes" id="UP000823749"/>
    </source>
</evidence>
<gene>
    <name evidence="2" type="ORF">RHGRI_037773</name>
</gene>
<feature type="compositionally biased region" description="Basic and acidic residues" evidence="1">
    <location>
        <begin position="53"/>
        <end position="70"/>
    </location>
</feature>
<dbReference type="Proteomes" id="UP000823749">
    <property type="component" value="Chromosome 13"/>
</dbReference>
<comment type="caution">
    <text evidence="2">The sequence shown here is derived from an EMBL/GenBank/DDBJ whole genome shotgun (WGS) entry which is preliminary data.</text>
</comment>
<evidence type="ECO:0000256" key="1">
    <source>
        <dbReference type="SAM" id="MobiDB-lite"/>
    </source>
</evidence>
<evidence type="ECO:0000313" key="2">
    <source>
        <dbReference type="EMBL" id="KAG5517124.1"/>
    </source>
</evidence>
<organism evidence="2 3">
    <name type="scientific">Rhododendron griersonianum</name>
    <dbReference type="NCBI Taxonomy" id="479676"/>
    <lineage>
        <taxon>Eukaryota</taxon>
        <taxon>Viridiplantae</taxon>
        <taxon>Streptophyta</taxon>
        <taxon>Embryophyta</taxon>
        <taxon>Tracheophyta</taxon>
        <taxon>Spermatophyta</taxon>
        <taxon>Magnoliopsida</taxon>
        <taxon>eudicotyledons</taxon>
        <taxon>Gunneridae</taxon>
        <taxon>Pentapetalae</taxon>
        <taxon>asterids</taxon>
        <taxon>Ericales</taxon>
        <taxon>Ericaceae</taxon>
        <taxon>Ericoideae</taxon>
        <taxon>Rhodoreae</taxon>
        <taxon>Rhododendron</taxon>
    </lineage>
</organism>
<name>A0AAV6HTZ2_9ERIC</name>
<protein>
    <submittedName>
        <fullName evidence="2">Uncharacterized protein</fullName>
    </submittedName>
</protein>